<protein>
    <submittedName>
        <fullName evidence="2">Uncharacterized protein</fullName>
    </submittedName>
</protein>
<organism evidence="2 3">
    <name type="scientific">Roseburia inulinivorans DSM 16841</name>
    <dbReference type="NCBI Taxonomy" id="622312"/>
    <lineage>
        <taxon>Bacteria</taxon>
        <taxon>Bacillati</taxon>
        <taxon>Bacillota</taxon>
        <taxon>Clostridia</taxon>
        <taxon>Lachnospirales</taxon>
        <taxon>Lachnospiraceae</taxon>
        <taxon>Roseburia</taxon>
    </lineage>
</organism>
<feature type="region of interest" description="Disordered" evidence="1">
    <location>
        <begin position="22"/>
        <end position="44"/>
    </location>
</feature>
<evidence type="ECO:0000313" key="2">
    <source>
        <dbReference type="EMBL" id="EEG92438.1"/>
    </source>
</evidence>
<comment type="caution">
    <text evidence="2">The sequence shown here is derived from an EMBL/GenBank/DDBJ whole genome shotgun (WGS) entry which is preliminary data.</text>
</comment>
<evidence type="ECO:0000313" key="3">
    <source>
        <dbReference type="Proteomes" id="UP000003561"/>
    </source>
</evidence>
<evidence type="ECO:0000256" key="1">
    <source>
        <dbReference type="SAM" id="MobiDB-lite"/>
    </source>
</evidence>
<dbReference type="Proteomes" id="UP000003561">
    <property type="component" value="Unassembled WGS sequence"/>
</dbReference>
<proteinExistence type="predicted"/>
<sequence>MASTHLEKIGIRKLKIVKTLHMDRHGDENDNRNHSNENINPELSPGNFYVGCNSYAEAVDNAEKRLKEVDAVLPPKRLKRTE</sequence>
<accession>C0FYA4</accession>
<dbReference type="RefSeq" id="WP_007889991.1">
    <property type="nucleotide sequence ID" value="NZ_ACFY01000154.1"/>
</dbReference>
<feature type="compositionally biased region" description="Basic and acidic residues" evidence="1">
    <location>
        <begin position="22"/>
        <end position="35"/>
    </location>
</feature>
<reference evidence="2 3" key="2">
    <citation type="submission" date="2009-03" db="EMBL/GenBank/DDBJ databases">
        <title>Draft genome sequence of Roseburia inulinivorans (DSM 16841).</title>
        <authorList>
            <person name="Sudarsanam P."/>
            <person name="Ley R."/>
            <person name="Guruge J."/>
            <person name="Turnbaugh P.J."/>
            <person name="Mahowald M."/>
            <person name="Liep D."/>
            <person name="Gordon J."/>
        </authorList>
    </citation>
    <scope>NUCLEOTIDE SEQUENCE [LARGE SCALE GENOMIC DNA]</scope>
    <source>
        <strain evidence="2 3">DSM 16841</strain>
    </source>
</reference>
<dbReference type="AlphaFoldDB" id="C0FYA4"/>
<name>C0FYA4_9FIRM</name>
<reference evidence="2 3" key="1">
    <citation type="submission" date="2009-02" db="EMBL/GenBank/DDBJ databases">
        <authorList>
            <person name="Fulton L."/>
            <person name="Clifton S."/>
            <person name="Fulton B."/>
            <person name="Xu J."/>
            <person name="Minx P."/>
            <person name="Pepin K.H."/>
            <person name="Johnson M."/>
            <person name="Bhonagiri V."/>
            <person name="Nash W.E."/>
            <person name="Mardis E.R."/>
            <person name="Wilson R.K."/>
        </authorList>
    </citation>
    <scope>NUCLEOTIDE SEQUENCE [LARGE SCALE GENOMIC DNA]</scope>
    <source>
        <strain evidence="2 3">DSM 16841</strain>
    </source>
</reference>
<gene>
    <name evidence="2" type="ORF">ROSEINA2194_03743</name>
</gene>
<dbReference type="EMBL" id="ACFY01000154">
    <property type="protein sequence ID" value="EEG92438.1"/>
    <property type="molecule type" value="Genomic_DNA"/>
</dbReference>